<sequence>MFVHGKLSFFCIVGSNEGILPRKTPLDRDLRGSILRFLPMNLDERRPGKEKSGERAEFTGVNEHLEPLFDTAWPSAGRLMAKNYRVPKILSPASPRPGTI</sequence>
<dbReference type="KEGG" id="htx:EKK97_10555"/>
<evidence type="ECO:0000313" key="2">
    <source>
        <dbReference type="Proteomes" id="UP000464013"/>
    </source>
</evidence>
<protein>
    <submittedName>
        <fullName evidence="1">Uncharacterized protein</fullName>
    </submittedName>
</protein>
<accession>A0A6I6SQ43</accession>
<name>A0A6I6SQ43_9GAMM</name>
<organism evidence="1 2">
    <name type="scientific">Billgrantia tianxiuensis</name>
    <dbReference type="NCBI Taxonomy" id="2497861"/>
    <lineage>
        <taxon>Bacteria</taxon>
        <taxon>Pseudomonadati</taxon>
        <taxon>Pseudomonadota</taxon>
        <taxon>Gammaproteobacteria</taxon>
        <taxon>Oceanospirillales</taxon>
        <taxon>Halomonadaceae</taxon>
        <taxon>Billgrantia</taxon>
    </lineage>
</organism>
<gene>
    <name evidence="1" type="ORF">EKK97_10555</name>
</gene>
<keyword evidence="2" id="KW-1185">Reference proteome</keyword>
<dbReference type="Proteomes" id="UP000464013">
    <property type="component" value="Chromosome"/>
</dbReference>
<proteinExistence type="predicted"/>
<dbReference type="AlphaFoldDB" id="A0A6I6SQ43"/>
<dbReference type="EMBL" id="CP035042">
    <property type="protein sequence ID" value="QHC49960.1"/>
    <property type="molecule type" value="Genomic_DNA"/>
</dbReference>
<evidence type="ECO:0000313" key="1">
    <source>
        <dbReference type="EMBL" id="QHC49960.1"/>
    </source>
</evidence>
<reference evidence="1 2" key="1">
    <citation type="submission" date="2019-01" db="EMBL/GenBank/DDBJ databases">
        <title>Complete genome of a denitifying bacterium Halomons sp. BC-M4-5.</title>
        <authorList>
            <person name="Wang L."/>
            <person name="Shao Z."/>
        </authorList>
    </citation>
    <scope>NUCLEOTIDE SEQUENCE [LARGE SCALE GENOMIC DNA]</scope>
    <source>
        <strain evidence="1 2">BC-M4-5</strain>
    </source>
</reference>